<dbReference type="AlphaFoldDB" id="X1CPP3"/>
<name>X1CPP3_9ZZZZ</name>
<accession>X1CPP3</accession>
<dbReference type="Pfam" id="PF05157">
    <property type="entry name" value="MshEN"/>
    <property type="match status" value="1"/>
</dbReference>
<dbReference type="GO" id="GO:0016887">
    <property type="term" value="F:ATP hydrolysis activity"/>
    <property type="evidence" value="ECO:0007669"/>
    <property type="project" value="TreeGrafter"/>
</dbReference>
<dbReference type="InterPro" id="IPR007831">
    <property type="entry name" value="T2SS_GspE_N"/>
</dbReference>
<dbReference type="InterPro" id="IPR037257">
    <property type="entry name" value="T2SS_E_N_sf"/>
</dbReference>
<proteinExistence type="predicted"/>
<sequence>MKTVQDTPNSSKTKADILFGEFLISKELLSPRELIEVLNKQHGQGGRLGELLVQLKILSEDDVTMALAEYLSMEYIRLDETDKINMNIARILPESIAKRFCLVAIGEENEKIVVAMADPLNVIAIDTITLKIKHQIKPVISSAKEIRRAIEIIYHGSDVEEQYLRDLVETEIDNEDKQEIVSVEETDEMDISNEAEATKPPVIRFVDLLLSQAVKSRASDIHVEPQKNR</sequence>
<dbReference type="PANTHER" id="PTHR30258">
    <property type="entry name" value="TYPE II SECRETION SYSTEM PROTEIN GSPE-RELATED"/>
    <property type="match status" value="1"/>
</dbReference>
<comment type="caution">
    <text evidence="2">The sequence shown here is derived from an EMBL/GenBank/DDBJ whole genome shotgun (WGS) entry which is preliminary data.</text>
</comment>
<dbReference type="PANTHER" id="PTHR30258:SF2">
    <property type="entry name" value="COMG OPERON PROTEIN 1"/>
    <property type="match status" value="1"/>
</dbReference>
<organism evidence="2">
    <name type="scientific">marine sediment metagenome</name>
    <dbReference type="NCBI Taxonomy" id="412755"/>
    <lineage>
        <taxon>unclassified sequences</taxon>
        <taxon>metagenomes</taxon>
        <taxon>ecological metagenomes</taxon>
    </lineage>
</organism>
<dbReference type="Gene3D" id="3.30.300.160">
    <property type="entry name" value="Type II secretion system, protein E, N-terminal domain"/>
    <property type="match status" value="1"/>
</dbReference>
<dbReference type="Gene3D" id="3.30.450.90">
    <property type="match status" value="1"/>
</dbReference>
<protein>
    <recommendedName>
        <fullName evidence="1">Type II secretion system protein GspE N-terminal domain-containing protein</fullName>
    </recommendedName>
</protein>
<feature type="domain" description="Type II secretion system protein GspE N-terminal" evidence="1">
    <location>
        <begin position="74"/>
        <end position="157"/>
    </location>
</feature>
<dbReference type="EMBL" id="BART01023898">
    <property type="protein sequence ID" value="GAG98098.1"/>
    <property type="molecule type" value="Genomic_DNA"/>
</dbReference>
<evidence type="ECO:0000259" key="1">
    <source>
        <dbReference type="Pfam" id="PF05157"/>
    </source>
</evidence>
<gene>
    <name evidence="2" type="ORF">S01H4_43337</name>
</gene>
<evidence type="ECO:0000313" key="2">
    <source>
        <dbReference type="EMBL" id="GAG98098.1"/>
    </source>
</evidence>
<dbReference type="GO" id="GO:0005886">
    <property type="term" value="C:plasma membrane"/>
    <property type="evidence" value="ECO:0007669"/>
    <property type="project" value="TreeGrafter"/>
</dbReference>
<reference evidence="2" key="1">
    <citation type="journal article" date="2014" name="Front. Microbiol.">
        <title>High frequency of phylogenetically diverse reductive dehalogenase-homologous genes in deep subseafloor sedimentary metagenomes.</title>
        <authorList>
            <person name="Kawai M."/>
            <person name="Futagami T."/>
            <person name="Toyoda A."/>
            <person name="Takaki Y."/>
            <person name="Nishi S."/>
            <person name="Hori S."/>
            <person name="Arai W."/>
            <person name="Tsubouchi T."/>
            <person name="Morono Y."/>
            <person name="Uchiyama I."/>
            <person name="Ito T."/>
            <person name="Fujiyama A."/>
            <person name="Inagaki F."/>
            <person name="Takami H."/>
        </authorList>
    </citation>
    <scope>NUCLEOTIDE SEQUENCE</scope>
    <source>
        <strain evidence="2">Expedition CK06-06</strain>
    </source>
</reference>
<dbReference type="SUPFAM" id="SSF160246">
    <property type="entry name" value="EspE N-terminal domain-like"/>
    <property type="match status" value="1"/>
</dbReference>